<dbReference type="RefSeq" id="WP_127822225.1">
    <property type="nucleotide sequence ID" value="NZ_RWGX02000012.1"/>
</dbReference>
<evidence type="ECO:0008006" key="2">
    <source>
        <dbReference type="Google" id="ProtNLM"/>
    </source>
</evidence>
<gene>
    <name evidence="1" type="ORF">EJB19_10480</name>
</gene>
<organism evidence="1">
    <name type="scientific">Flavobacterium columnare</name>
    <dbReference type="NCBI Taxonomy" id="996"/>
    <lineage>
        <taxon>Bacteria</taxon>
        <taxon>Pseudomonadati</taxon>
        <taxon>Bacteroidota</taxon>
        <taxon>Flavobacteriia</taxon>
        <taxon>Flavobacteriales</taxon>
        <taxon>Flavobacteriaceae</taxon>
        <taxon>Flavobacterium</taxon>
    </lineage>
</organism>
<protein>
    <recommendedName>
        <fullName evidence="2">Lipoprotein</fullName>
    </recommendedName>
</protein>
<sequence>MKIKTNICIAFILIFLTSCKKQVENNKIVNSKKSESINVIDTIKKVVEQRDIFINKEYFEQEELLDTKILNFEKTSIDSIYYCLYKINNSESYIFSLDKFLKNEELAKYKIIDTVHTNSQNININVENSIGYKTLKLILNKKVIKSWEFKTNHNLTKEKSIFNIWEKDNIEIHLDKENLSYLFHEQCAYSFPIKILNENQVELIWGVKTRDCVYDVFFNETFNLPQNKIPQIGKPFSKYSVENNTLKVTYYYDEWIKKYRKKMEEDNKPYPFFTSFSIKTN</sequence>
<comment type="caution">
    <text evidence="1">The sequence shown here is derived from an EMBL/GenBank/DDBJ whole genome shotgun (WGS) entry which is preliminary data.</text>
</comment>
<dbReference type="EMBL" id="RWGX01000004">
    <property type="protein sequence ID" value="RVU88570.1"/>
    <property type="molecule type" value="Genomic_DNA"/>
</dbReference>
<dbReference type="AlphaFoldDB" id="A0AA94JNS0"/>
<name>A0AA94JNS0_9FLAO</name>
<accession>A0AA94JNS0</accession>
<reference evidence="1" key="1">
    <citation type="submission" date="2018-12" db="EMBL/GenBank/DDBJ databases">
        <title>Draft genome sequence of Flaovobacterium columnare BGFS27 isolated from channel catfish in Alabama.</title>
        <authorList>
            <person name="Cai W."/>
            <person name="Arias C."/>
        </authorList>
    </citation>
    <scope>NUCLEOTIDE SEQUENCE [LARGE SCALE GENOMIC DNA]</scope>
    <source>
        <strain evidence="1">BGFS27</strain>
    </source>
</reference>
<evidence type="ECO:0000313" key="1">
    <source>
        <dbReference type="EMBL" id="RVU88570.1"/>
    </source>
</evidence>
<dbReference type="PROSITE" id="PS51257">
    <property type="entry name" value="PROKAR_LIPOPROTEIN"/>
    <property type="match status" value="1"/>
</dbReference>
<proteinExistence type="predicted"/>